<dbReference type="EMBL" id="PQFF01000062">
    <property type="protein sequence ID" value="RHZ85443.1"/>
    <property type="molecule type" value="Genomic_DNA"/>
</dbReference>
<name>A0A397JKG3_9GLOM</name>
<comment type="caution">
    <text evidence="1">The sequence shown here is derived from an EMBL/GenBank/DDBJ whole genome shotgun (WGS) entry which is preliminary data.</text>
</comment>
<dbReference type="AlphaFoldDB" id="A0A397JKG3"/>
<proteinExistence type="predicted"/>
<evidence type="ECO:0000313" key="2">
    <source>
        <dbReference type="Proteomes" id="UP000266861"/>
    </source>
</evidence>
<organism evidence="1 2">
    <name type="scientific">Diversispora epigaea</name>
    <dbReference type="NCBI Taxonomy" id="1348612"/>
    <lineage>
        <taxon>Eukaryota</taxon>
        <taxon>Fungi</taxon>
        <taxon>Fungi incertae sedis</taxon>
        <taxon>Mucoromycota</taxon>
        <taxon>Glomeromycotina</taxon>
        <taxon>Glomeromycetes</taxon>
        <taxon>Diversisporales</taxon>
        <taxon>Diversisporaceae</taxon>
        <taxon>Diversispora</taxon>
    </lineage>
</organism>
<dbReference type="Proteomes" id="UP000266861">
    <property type="component" value="Unassembled WGS sequence"/>
</dbReference>
<keyword evidence="2" id="KW-1185">Reference proteome</keyword>
<gene>
    <name evidence="1" type="ORF">Glove_65g62</name>
</gene>
<protein>
    <submittedName>
        <fullName evidence="1">Uncharacterized protein</fullName>
    </submittedName>
</protein>
<reference evidence="1 2" key="1">
    <citation type="submission" date="2018-08" db="EMBL/GenBank/DDBJ databases">
        <title>Genome and evolution of the arbuscular mycorrhizal fungus Diversispora epigaea (formerly Glomus versiforme) and its bacterial endosymbionts.</title>
        <authorList>
            <person name="Sun X."/>
            <person name="Fei Z."/>
            <person name="Harrison M."/>
        </authorList>
    </citation>
    <scope>NUCLEOTIDE SEQUENCE [LARGE SCALE GENOMIC DNA]</scope>
    <source>
        <strain evidence="1 2">IT104</strain>
    </source>
</reference>
<accession>A0A397JKG3</accession>
<dbReference type="OrthoDB" id="2445703at2759"/>
<sequence>MSHFFVYALRYKILFDKLVSNLGNIKNSNGVVLKSSYFNHAPNPEIKTYVKYVNRIRHDDRAVNLEWITPKKMFNIQYFRILTIN</sequence>
<evidence type="ECO:0000313" key="1">
    <source>
        <dbReference type="EMBL" id="RHZ85443.1"/>
    </source>
</evidence>